<protein>
    <submittedName>
        <fullName evidence="2">Uncharacterized protein</fullName>
    </submittedName>
</protein>
<evidence type="ECO:0000313" key="2">
    <source>
        <dbReference type="EMBL" id="CAA9568705.1"/>
    </source>
</evidence>
<evidence type="ECO:0000256" key="1">
    <source>
        <dbReference type="SAM" id="MobiDB-lite"/>
    </source>
</evidence>
<reference evidence="2" key="1">
    <citation type="submission" date="2020-02" db="EMBL/GenBank/DDBJ databases">
        <authorList>
            <person name="Meier V. D."/>
        </authorList>
    </citation>
    <scope>NUCLEOTIDE SEQUENCE</scope>
    <source>
        <strain evidence="2">AVDCRST_MAG49</strain>
    </source>
</reference>
<feature type="non-terminal residue" evidence="2">
    <location>
        <position position="1"/>
    </location>
</feature>
<organism evidence="2">
    <name type="scientific">uncultured Thermomicrobiales bacterium</name>
    <dbReference type="NCBI Taxonomy" id="1645740"/>
    <lineage>
        <taxon>Bacteria</taxon>
        <taxon>Pseudomonadati</taxon>
        <taxon>Thermomicrobiota</taxon>
        <taxon>Thermomicrobia</taxon>
        <taxon>Thermomicrobiales</taxon>
        <taxon>environmental samples</taxon>
    </lineage>
</organism>
<dbReference type="EMBL" id="CADCWG010000225">
    <property type="protein sequence ID" value="CAA9568705.1"/>
    <property type="molecule type" value="Genomic_DNA"/>
</dbReference>
<feature type="region of interest" description="Disordered" evidence="1">
    <location>
        <begin position="24"/>
        <end position="63"/>
    </location>
</feature>
<proteinExistence type="predicted"/>
<feature type="compositionally biased region" description="Low complexity" evidence="1">
    <location>
        <begin position="25"/>
        <end position="36"/>
    </location>
</feature>
<gene>
    <name evidence="2" type="ORF">AVDCRST_MAG49-3356</name>
</gene>
<feature type="non-terminal residue" evidence="2">
    <location>
        <position position="63"/>
    </location>
</feature>
<name>A0A6J4V5K3_9BACT</name>
<dbReference type="AlphaFoldDB" id="A0A6J4V5K3"/>
<accession>A0A6J4V5K3</accession>
<sequence>VPTAAGLAAPIPGRRPATAAWAAFGSRGLRPRPLGPGRSGRAGGRHGNHDGPPSRGAHREDHL</sequence>